<dbReference type="SMR" id="G4YQ82"/>
<evidence type="ECO:0000256" key="1">
    <source>
        <dbReference type="SAM" id="MobiDB-lite"/>
    </source>
</evidence>
<reference evidence="2 3" key="1">
    <citation type="journal article" date="2006" name="Science">
        <title>Phytophthora genome sequences uncover evolutionary origins and mechanisms of pathogenesis.</title>
        <authorList>
            <person name="Tyler B.M."/>
            <person name="Tripathy S."/>
            <person name="Zhang X."/>
            <person name="Dehal P."/>
            <person name="Jiang R.H."/>
            <person name="Aerts A."/>
            <person name="Arredondo F.D."/>
            <person name="Baxter L."/>
            <person name="Bensasson D."/>
            <person name="Beynon J.L."/>
            <person name="Chapman J."/>
            <person name="Damasceno C.M."/>
            <person name="Dorrance A.E."/>
            <person name="Dou D."/>
            <person name="Dickerman A.W."/>
            <person name="Dubchak I.L."/>
            <person name="Garbelotto M."/>
            <person name="Gijzen M."/>
            <person name="Gordon S.G."/>
            <person name="Govers F."/>
            <person name="Grunwald N.J."/>
            <person name="Huang W."/>
            <person name="Ivors K.L."/>
            <person name="Jones R.W."/>
            <person name="Kamoun S."/>
            <person name="Krampis K."/>
            <person name="Lamour K.H."/>
            <person name="Lee M.K."/>
            <person name="McDonald W.H."/>
            <person name="Medina M."/>
            <person name="Meijer H.J."/>
            <person name="Nordberg E.K."/>
            <person name="Maclean D.J."/>
            <person name="Ospina-Giraldo M.D."/>
            <person name="Morris P.F."/>
            <person name="Phuntumart V."/>
            <person name="Putnam N.H."/>
            <person name="Rash S."/>
            <person name="Rose J.K."/>
            <person name="Sakihama Y."/>
            <person name="Salamov A.A."/>
            <person name="Savidor A."/>
            <person name="Scheuring C.F."/>
            <person name="Smith B.M."/>
            <person name="Sobral B.W."/>
            <person name="Terry A."/>
            <person name="Torto-Alalibo T.A."/>
            <person name="Win J."/>
            <person name="Xu Z."/>
            <person name="Zhang H."/>
            <person name="Grigoriev I.V."/>
            <person name="Rokhsar D.S."/>
            <person name="Boore J.L."/>
        </authorList>
    </citation>
    <scope>NUCLEOTIDE SEQUENCE [LARGE SCALE GENOMIC DNA]</scope>
    <source>
        <strain evidence="2 3">P6497</strain>
    </source>
</reference>
<dbReference type="EMBL" id="JH159151">
    <property type="protein sequence ID" value="EGZ29586.1"/>
    <property type="molecule type" value="Genomic_DNA"/>
</dbReference>
<dbReference type="AlphaFoldDB" id="G4YQ82"/>
<dbReference type="InParanoid" id="G4YQ82"/>
<proteinExistence type="predicted"/>
<dbReference type="Proteomes" id="UP000002640">
    <property type="component" value="Unassembled WGS sequence"/>
</dbReference>
<protein>
    <submittedName>
        <fullName evidence="2">Uncharacterized protein</fullName>
    </submittedName>
</protein>
<accession>G4YQ82</accession>
<feature type="region of interest" description="Disordered" evidence="1">
    <location>
        <begin position="1"/>
        <end position="22"/>
    </location>
</feature>
<evidence type="ECO:0000313" key="2">
    <source>
        <dbReference type="EMBL" id="EGZ29586.1"/>
    </source>
</evidence>
<name>G4YQ82_PHYSP</name>
<dbReference type="GeneID" id="20654738"/>
<dbReference type="RefSeq" id="XP_009516861.1">
    <property type="nucleotide sequence ID" value="XM_009518566.1"/>
</dbReference>
<organism evidence="2 3">
    <name type="scientific">Phytophthora sojae (strain P6497)</name>
    <name type="common">Soybean stem and root rot agent</name>
    <name type="synonym">Phytophthora megasperma f. sp. glycines</name>
    <dbReference type="NCBI Taxonomy" id="1094619"/>
    <lineage>
        <taxon>Eukaryota</taxon>
        <taxon>Sar</taxon>
        <taxon>Stramenopiles</taxon>
        <taxon>Oomycota</taxon>
        <taxon>Peronosporomycetes</taxon>
        <taxon>Peronosporales</taxon>
        <taxon>Peronosporaceae</taxon>
        <taxon>Phytophthora</taxon>
    </lineage>
</organism>
<dbReference type="OMA" id="MLCHARR"/>
<keyword evidence="3" id="KW-1185">Reference proteome</keyword>
<gene>
    <name evidence="2" type="ORF">PHYSODRAFT_476355</name>
</gene>
<evidence type="ECO:0000313" key="3">
    <source>
        <dbReference type="Proteomes" id="UP000002640"/>
    </source>
</evidence>
<dbReference type="STRING" id="1094619.G4YQ82"/>
<sequence>MGVNQKETPNTPPSLTYISPSARNGLSAPSAHVVSAAGCTTTPVQKPSTPLIHSTAWRRLVFEEAPPNILHAVSTIPYASGSDKPLWEYDPEGNLKEKCKFVAAVGQGVAITEDNLMTQCHGRRVRHILRDTRKQVNGYLKAHQVLRSERYRRLQWSEIASKYLANIAVAIAVC</sequence>
<dbReference type="KEGG" id="psoj:PHYSODRAFT_476355"/>